<name>A0A4P6P6S0_9GAMM</name>
<dbReference type="InterPro" id="IPR018062">
    <property type="entry name" value="HTH_AraC-typ_CS"/>
</dbReference>
<keyword evidence="2" id="KW-0238">DNA-binding</keyword>
<dbReference type="EMBL" id="CP034759">
    <property type="protein sequence ID" value="QBG37321.1"/>
    <property type="molecule type" value="Genomic_DNA"/>
</dbReference>
<dbReference type="KEGG" id="lsd:EMK97_17045"/>
<dbReference type="PROSITE" id="PS00041">
    <property type="entry name" value="HTH_ARAC_FAMILY_1"/>
    <property type="match status" value="1"/>
</dbReference>
<dbReference type="RefSeq" id="WP_130603987.1">
    <property type="nucleotide sequence ID" value="NZ_CP034759.1"/>
</dbReference>
<dbReference type="SUPFAM" id="SSF46689">
    <property type="entry name" value="Homeodomain-like"/>
    <property type="match status" value="2"/>
</dbReference>
<dbReference type="Proteomes" id="UP000290244">
    <property type="component" value="Chromosome"/>
</dbReference>
<dbReference type="InterPro" id="IPR009057">
    <property type="entry name" value="Homeodomain-like_sf"/>
</dbReference>
<keyword evidence="3" id="KW-0804">Transcription</keyword>
<evidence type="ECO:0000256" key="2">
    <source>
        <dbReference type="ARBA" id="ARBA00023125"/>
    </source>
</evidence>
<proteinExistence type="predicted"/>
<keyword evidence="1" id="KW-0805">Transcription regulation</keyword>
<dbReference type="PROSITE" id="PS01124">
    <property type="entry name" value="HTH_ARAC_FAMILY_2"/>
    <property type="match status" value="1"/>
</dbReference>
<sequence>MNNLVNNLMKLAKEEGYNNTYLPGVGIYKASSSTARVPLCYSQGIIIIIQGQKRIHFNQHSYDYNPENYLTLTLPLPAECETIVQDGKPLLALAIDLNLTILSELVRVLDEHGKGRHIDNIAESKGLFVSQCTEAFSCVVSRLADCLTSKLQCDIIGQGLLREIFFHVLSGPQASPLFALVSHNTHLSRMERVLKHLHNNFTGHLDVDQLAAMANMSSSSFHRNFKQITASSPIQYVKKIRLSRARELLQDHGLKVKQAAAQVGYESPTQFSREFSRYFGLSPSDCAKA</sequence>
<dbReference type="Gene3D" id="1.10.10.60">
    <property type="entry name" value="Homeodomain-like"/>
    <property type="match status" value="2"/>
</dbReference>
<feature type="domain" description="HTH araC/xylS-type" evidence="4">
    <location>
        <begin position="191"/>
        <end position="289"/>
    </location>
</feature>
<organism evidence="5 6">
    <name type="scientific">Litorilituus sediminis</name>
    <dbReference type="NCBI Taxonomy" id="718192"/>
    <lineage>
        <taxon>Bacteria</taxon>
        <taxon>Pseudomonadati</taxon>
        <taxon>Pseudomonadota</taxon>
        <taxon>Gammaproteobacteria</taxon>
        <taxon>Alteromonadales</taxon>
        <taxon>Colwelliaceae</taxon>
        <taxon>Litorilituus</taxon>
    </lineage>
</organism>
<dbReference type="PANTHER" id="PTHR43436">
    <property type="entry name" value="ARAC-FAMILY TRANSCRIPTIONAL REGULATOR"/>
    <property type="match status" value="1"/>
</dbReference>
<evidence type="ECO:0000313" key="6">
    <source>
        <dbReference type="Proteomes" id="UP000290244"/>
    </source>
</evidence>
<evidence type="ECO:0000256" key="3">
    <source>
        <dbReference type="ARBA" id="ARBA00023163"/>
    </source>
</evidence>
<protein>
    <submittedName>
        <fullName evidence="5">AraC family transcriptional regulator</fullName>
    </submittedName>
</protein>
<dbReference type="AlphaFoldDB" id="A0A4P6P6S0"/>
<reference evidence="5 6" key="1">
    <citation type="submission" date="2018-12" db="EMBL/GenBank/DDBJ databases">
        <title>Complete genome of Litorilituus sediminis.</title>
        <authorList>
            <person name="Liu A."/>
            <person name="Rong J."/>
        </authorList>
    </citation>
    <scope>NUCLEOTIDE SEQUENCE [LARGE SCALE GENOMIC DNA]</scope>
    <source>
        <strain evidence="5 6">JCM 17549</strain>
    </source>
</reference>
<dbReference type="Pfam" id="PF06719">
    <property type="entry name" value="AraC_N"/>
    <property type="match status" value="1"/>
</dbReference>
<dbReference type="GO" id="GO:0003700">
    <property type="term" value="F:DNA-binding transcription factor activity"/>
    <property type="evidence" value="ECO:0007669"/>
    <property type="project" value="InterPro"/>
</dbReference>
<dbReference type="InterPro" id="IPR018060">
    <property type="entry name" value="HTH_AraC"/>
</dbReference>
<dbReference type="Pfam" id="PF12833">
    <property type="entry name" value="HTH_18"/>
    <property type="match status" value="1"/>
</dbReference>
<evidence type="ECO:0000256" key="1">
    <source>
        <dbReference type="ARBA" id="ARBA00023015"/>
    </source>
</evidence>
<accession>A0A4P6P6S0</accession>
<evidence type="ECO:0000259" key="4">
    <source>
        <dbReference type="PROSITE" id="PS01124"/>
    </source>
</evidence>
<dbReference type="PANTHER" id="PTHR43436:SF2">
    <property type="entry name" value="ARAC_XYLS FAMILY TRANSCRIPTIONAL REGULATOR"/>
    <property type="match status" value="1"/>
</dbReference>
<dbReference type="OrthoDB" id="34150at2"/>
<dbReference type="InterPro" id="IPR009594">
    <property type="entry name" value="Tscrpt_reg_HTH_AraC_N"/>
</dbReference>
<dbReference type="GO" id="GO:0043565">
    <property type="term" value="F:sequence-specific DNA binding"/>
    <property type="evidence" value="ECO:0007669"/>
    <property type="project" value="InterPro"/>
</dbReference>
<gene>
    <name evidence="5" type="ORF">EMK97_17045</name>
</gene>
<dbReference type="SMART" id="SM00342">
    <property type="entry name" value="HTH_ARAC"/>
    <property type="match status" value="1"/>
</dbReference>
<keyword evidence="6" id="KW-1185">Reference proteome</keyword>
<evidence type="ECO:0000313" key="5">
    <source>
        <dbReference type="EMBL" id="QBG37321.1"/>
    </source>
</evidence>